<evidence type="ECO:0000313" key="3">
    <source>
        <dbReference type="Proteomes" id="UP000037023"/>
    </source>
</evidence>
<dbReference type="EMBL" id="LGUP01000022">
    <property type="protein sequence ID" value="KOG35832.1"/>
    <property type="molecule type" value="Genomic_DNA"/>
</dbReference>
<reference evidence="2 3" key="1">
    <citation type="submission" date="2015-06" db="EMBL/GenBank/DDBJ databases">
        <authorList>
            <person name="Hoefler B.C."/>
            <person name="Straight P.D."/>
        </authorList>
    </citation>
    <scope>NUCLEOTIDE SEQUENCE [LARGE SCALE GENOMIC DNA]</scope>
    <source>
        <strain evidence="2 3">NRRL 3427</strain>
    </source>
</reference>
<feature type="region of interest" description="Disordered" evidence="1">
    <location>
        <begin position="1"/>
        <end position="20"/>
    </location>
</feature>
<protein>
    <submittedName>
        <fullName evidence="2">Uncharacterized protein</fullName>
    </submittedName>
</protein>
<evidence type="ECO:0000256" key="1">
    <source>
        <dbReference type="SAM" id="MobiDB-lite"/>
    </source>
</evidence>
<sequence length="132" mass="13984">MRESGETVPMSASENSERNRFPWTGPYVVPDYPDLTRADAPDVDEGYVPAALGEPGFLPVPFAEKARAAAYVARGAGSDLWAAARAHRTVTAGAVAGTAAALALAYGWGHRAGRLVARRDLGPVALFFERRG</sequence>
<dbReference type="PATRIC" id="fig|1938.6.peg.938"/>
<dbReference type="Proteomes" id="UP000037023">
    <property type="component" value="Unassembled WGS sequence"/>
</dbReference>
<dbReference type="AlphaFoldDB" id="A0A0L8LCG7"/>
<gene>
    <name evidence="2" type="ORF">ADK34_04245</name>
</gene>
<comment type="caution">
    <text evidence="2">The sequence shown here is derived from an EMBL/GenBank/DDBJ whole genome shotgun (WGS) entry which is preliminary data.</text>
</comment>
<evidence type="ECO:0000313" key="2">
    <source>
        <dbReference type="EMBL" id="KOG35832.1"/>
    </source>
</evidence>
<name>A0A0L8LCG7_STRVR</name>
<proteinExistence type="predicted"/>
<accession>A0A0L8LCG7</accession>
<organism evidence="2 3">
    <name type="scientific">Streptomyces viridochromogenes</name>
    <dbReference type="NCBI Taxonomy" id="1938"/>
    <lineage>
        <taxon>Bacteria</taxon>
        <taxon>Bacillati</taxon>
        <taxon>Actinomycetota</taxon>
        <taxon>Actinomycetes</taxon>
        <taxon>Kitasatosporales</taxon>
        <taxon>Streptomycetaceae</taxon>
        <taxon>Streptomyces</taxon>
    </lineage>
</organism>